<evidence type="ECO:0000256" key="6">
    <source>
        <dbReference type="ARBA" id="ARBA00023136"/>
    </source>
</evidence>
<feature type="transmembrane region" description="Helical" evidence="7">
    <location>
        <begin position="82"/>
        <end position="102"/>
    </location>
</feature>
<keyword evidence="3" id="KW-1003">Cell membrane</keyword>
<dbReference type="EMBL" id="JACHFE010000002">
    <property type="protein sequence ID" value="MBB5320693.1"/>
    <property type="molecule type" value="Genomic_DNA"/>
</dbReference>
<dbReference type="GO" id="GO:0005886">
    <property type="term" value="C:plasma membrane"/>
    <property type="evidence" value="ECO:0007669"/>
    <property type="project" value="UniProtKB-SubCell"/>
</dbReference>
<proteinExistence type="inferred from homology"/>
<keyword evidence="5 7" id="KW-1133">Transmembrane helix</keyword>
<evidence type="ECO:0000256" key="1">
    <source>
        <dbReference type="ARBA" id="ARBA00004651"/>
    </source>
</evidence>
<feature type="transmembrane region" description="Helical" evidence="7">
    <location>
        <begin position="140"/>
        <end position="163"/>
    </location>
</feature>
<keyword evidence="4 7" id="KW-0812">Transmembrane</keyword>
<feature type="transmembrane region" description="Helical" evidence="7">
    <location>
        <begin position="108"/>
        <end position="128"/>
    </location>
</feature>
<feature type="transmembrane region" description="Helical" evidence="7">
    <location>
        <begin position="374"/>
        <end position="395"/>
    </location>
</feature>
<feature type="transmembrane region" description="Helical" evidence="7">
    <location>
        <begin position="437"/>
        <end position="461"/>
    </location>
</feature>
<comment type="caution">
    <text evidence="8">The sequence shown here is derived from an EMBL/GenBank/DDBJ whole genome shotgun (WGS) entry which is preliminary data.</text>
</comment>
<evidence type="ECO:0000256" key="2">
    <source>
        <dbReference type="ARBA" id="ARBA00007430"/>
    </source>
</evidence>
<evidence type="ECO:0000256" key="5">
    <source>
        <dbReference type="ARBA" id="ARBA00022989"/>
    </source>
</evidence>
<feature type="transmembrane region" description="Helical" evidence="7">
    <location>
        <begin position="407"/>
        <end position="425"/>
    </location>
</feature>
<dbReference type="AlphaFoldDB" id="A0A840U8Z5"/>
<evidence type="ECO:0000256" key="3">
    <source>
        <dbReference type="ARBA" id="ARBA00022475"/>
    </source>
</evidence>
<dbReference type="PANTHER" id="PTHR30250:SF10">
    <property type="entry name" value="LIPOPOLYSACCHARIDE BIOSYNTHESIS PROTEIN WZXC"/>
    <property type="match status" value="1"/>
</dbReference>
<comment type="similarity">
    <text evidence="2">Belongs to the polysaccharide synthase family.</text>
</comment>
<evidence type="ECO:0000313" key="9">
    <source>
        <dbReference type="Proteomes" id="UP000591735"/>
    </source>
</evidence>
<accession>A0A840U8Z5</accession>
<evidence type="ECO:0000313" key="8">
    <source>
        <dbReference type="EMBL" id="MBB5320693.1"/>
    </source>
</evidence>
<comment type="subcellular location">
    <subcellularLocation>
        <location evidence="1">Cell membrane</location>
        <topology evidence="1">Multi-pass membrane protein</topology>
    </subcellularLocation>
</comment>
<dbReference type="Proteomes" id="UP000591735">
    <property type="component" value="Unassembled WGS sequence"/>
</dbReference>
<keyword evidence="6 7" id="KW-0472">Membrane</keyword>
<feature type="transmembrane region" description="Helical" evidence="7">
    <location>
        <begin position="169"/>
        <end position="188"/>
    </location>
</feature>
<feature type="transmembrane region" description="Helical" evidence="7">
    <location>
        <begin position="319"/>
        <end position="337"/>
    </location>
</feature>
<organism evidence="8 9">
    <name type="scientific">Marinobacter oulmenensis</name>
    <dbReference type="NCBI Taxonomy" id="643747"/>
    <lineage>
        <taxon>Bacteria</taxon>
        <taxon>Pseudomonadati</taxon>
        <taxon>Pseudomonadota</taxon>
        <taxon>Gammaproteobacteria</taxon>
        <taxon>Pseudomonadales</taxon>
        <taxon>Marinobacteraceae</taxon>
        <taxon>Marinobacter</taxon>
    </lineage>
</organism>
<reference evidence="8 9" key="1">
    <citation type="submission" date="2020-08" db="EMBL/GenBank/DDBJ databases">
        <title>Genomic Encyclopedia of Type Strains, Phase IV (KMG-IV): sequencing the most valuable type-strain genomes for metagenomic binning, comparative biology and taxonomic classification.</title>
        <authorList>
            <person name="Goeker M."/>
        </authorList>
    </citation>
    <scope>NUCLEOTIDE SEQUENCE [LARGE SCALE GENOMIC DNA]</scope>
    <source>
        <strain evidence="8 9">DSM 22359</strain>
    </source>
</reference>
<dbReference type="RefSeq" id="WP_183700701.1">
    <property type="nucleotide sequence ID" value="NZ_JACHFE010000002.1"/>
</dbReference>
<protein>
    <submittedName>
        <fullName evidence="8">O-antigen/teichoic acid export membrane protein</fullName>
    </submittedName>
</protein>
<evidence type="ECO:0000256" key="7">
    <source>
        <dbReference type="SAM" id="Phobius"/>
    </source>
</evidence>
<name>A0A840U8Z5_9GAMM</name>
<keyword evidence="9" id="KW-1185">Reference proteome</keyword>
<evidence type="ECO:0000256" key="4">
    <source>
        <dbReference type="ARBA" id="ARBA00022692"/>
    </source>
</evidence>
<dbReference type="InterPro" id="IPR050833">
    <property type="entry name" value="Poly_Biosynth_Transport"/>
</dbReference>
<dbReference type="PANTHER" id="PTHR30250">
    <property type="entry name" value="PST FAMILY PREDICTED COLANIC ACID TRANSPORTER"/>
    <property type="match status" value="1"/>
</dbReference>
<gene>
    <name evidence="8" type="ORF">HNR38_001165</name>
</gene>
<dbReference type="Pfam" id="PF13440">
    <property type="entry name" value="Polysacc_synt_3"/>
    <property type="match status" value="1"/>
</dbReference>
<sequence>MIRVLKSSSLLVLQRLAQRLIGIVSTIILARLLTPEDFGIVAKAMLVLWFAQTLCDASTEAYILQQKRIRRADLNSSWTLDLILKSGAFLFMCLAAPLIANFQNQPELTLIIAVTGSTIVLEALKNPVFMIFKRRQRYEVVVKLFVAAKVAALFISIPIAYIYESYWSIILAQVFAELFLTVMSYRVSGYRPSLCFRKIPEQWHFSKWLIPRSMLGYFRNHLDTLLVSAHYGQSELGAYNNMKYFASIPMLQFLSPLMEPLHVELGKVGDDVREFRYQSDLTFRLIAILAATVVGFLYVTAEPIVQLVLGDQWTPFSTLFSYFALLTIPFVFINQSFRILMVANRTNYIFIYELISTTIIGLVLILAADLSIENFILIKVLMEIVLSIALYVYAYRRTMAATPLGNTLYFSGLCVLGVTITGWTADHLITSSGTLPSIILNGLYAGLFLIVACGGSYLFVFGSRERKLFGKISRSLLRK</sequence>
<feature type="transmembrane region" description="Helical" evidence="7">
    <location>
        <begin position="281"/>
        <end position="299"/>
    </location>
</feature>
<feature type="transmembrane region" description="Helical" evidence="7">
    <location>
        <begin position="349"/>
        <end position="368"/>
    </location>
</feature>